<gene>
    <name evidence="4 5" type="primary">minE</name>
    <name evidence="5" type="ORF">MNKW57_15890</name>
</gene>
<evidence type="ECO:0000256" key="3">
    <source>
        <dbReference type="ARBA" id="ARBA00025265"/>
    </source>
</evidence>
<keyword evidence="4 5" id="KW-0132">Cell division</keyword>
<dbReference type="NCBIfam" id="TIGR01215">
    <property type="entry name" value="minE"/>
    <property type="match status" value="1"/>
</dbReference>
<dbReference type="HAMAP" id="MF_00262">
    <property type="entry name" value="MinE"/>
    <property type="match status" value="1"/>
</dbReference>
<evidence type="ECO:0000256" key="1">
    <source>
        <dbReference type="ARBA" id="ARBA00008168"/>
    </source>
</evidence>
<evidence type="ECO:0000256" key="4">
    <source>
        <dbReference type="HAMAP-Rule" id="MF_00262"/>
    </source>
</evidence>
<dbReference type="Proteomes" id="UP001224392">
    <property type="component" value="Unassembled WGS sequence"/>
</dbReference>
<proteinExistence type="inferred from homology"/>
<evidence type="ECO:0000256" key="2">
    <source>
        <dbReference type="ARBA" id="ARBA00020112"/>
    </source>
</evidence>
<reference evidence="5 6" key="1">
    <citation type="submission" date="2023-04" db="EMBL/GenBank/DDBJ databases">
        <title>Marinobulbifer ophiurae gen. nov., sp. Nov., isolate from tissue of brittle star Ophioplocus japonicus.</title>
        <authorList>
            <person name="Kawano K."/>
            <person name="Sawayama S."/>
            <person name="Nakagawa S."/>
        </authorList>
    </citation>
    <scope>NUCLEOTIDE SEQUENCE [LARGE SCALE GENOMIC DNA]</scope>
    <source>
        <strain evidence="5 6">NKW57</strain>
    </source>
</reference>
<accession>A0ABQ6LYU3</accession>
<dbReference type="InterPro" id="IPR036707">
    <property type="entry name" value="MinE_sf"/>
</dbReference>
<dbReference type="GO" id="GO:0051301">
    <property type="term" value="P:cell division"/>
    <property type="evidence" value="ECO:0007669"/>
    <property type="project" value="UniProtKB-KW"/>
</dbReference>
<protein>
    <recommendedName>
        <fullName evidence="2 4">Cell division topological specificity factor</fullName>
    </recommendedName>
</protein>
<evidence type="ECO:0000313" key="6">
    <source>
        <dbReference type="Proteomes" id="UP001224392"/>
    </source>
</evidence>
<dbReference type="NCBIfam" id="NF001422">
    <property type="entry name" value="PRK00296.1"/>
    <property type="match status" value="1"/>
</dbReference>
<name>A0ABQ6LYU3_9GAMM</name>
<evidence type="ECO:0000313" key="5">
    <source>
        <dbReference type="EMBL" id="GMG87268.1"/>
    </source>
</evidence>
<sequence length="81" mass="9311">MGIIDYFRNEKPGSASVARDRLKLIVAHERKSRNQPDYLPQMQRELVEVIRKYVSVDVDQVQVDLQDGDVSVLELTVTLPE</sequence>
<dbReference type="Gene3D" id="3.30.1070.10">
    <property type="entry name" value="Cell division topological specificity factor MinE"/>
    <property type="match status" value="1"/>
</dbReference>
<dbReference type="RefSeq" id="WP_285763902.1">
    <property type="nucleotide sequence ID" value="NZ_BSYJ01000003.1"/>
</dbReference>
<comment type="caution">
    <text evidence="5">The sequence shown here is derived from an EMBL/GenBank/DDBJ whole genome shotgun (WGS) entry which is preliminary data.</text>
</comment>
<comment type="function">
    <text evidence="3 4">Prevents the cell division inhibition by proteins MinC and MinD at internal division sites while permitting inhibition at polar sites. This ensures cell division at the proper site by restricting the formation of a division septum at the midpoint of the long axis of the cell.</text>
</comment>
<dbReference type="EMBL" id="BSYJ01000003">
    <property type="protein sequence ID" value="GMG87268.1"/>
    <property type="molecule type" value="Genomic_DNA"/>
</dbReference>
<organism evidence="5 6">
    <name type="scientific">Biformimicrobium ophioploci</name>
    <dbReference type="NCBI Taxonomy" id="3036711"/>
    <lineage>
        <taxon>Bacteria</taxon>
        <taxon>Pseudomonadati</taxon>
        <taxon>Pseudomonadota</taxon>
        <taxon>Gammaproteobacteria</taxon>
        <taxon>Cellvibrionales</taxon>
        <taxon>Microbulbiferaceae</taxon>
        <taxon>Biformimicrobium</taxon>
    </lineage>
</organism>
<comment type="similarity">
    <text evidence="1 4">Belongs to the MinE family.</text>
</comment>
<dbReference type="SUPFAM" id="SSF55229">
    <property type="entry name" value="Cell division protein MinE topological specificity domain"/>
    <property type="match status" value="1"/>
</dbReference>
<dbReference type="Pfam" id="PF03776">
    <property type="entry name" value="MinE"/>
    <property type="match status" value="1"/>
</dbReference>
<dbReference type="InterPro" id="IPR005527">
    <property type="entry name" value="MinE"/>
</dbReference>
<keyword evidence="4" id="KW-0131">Cell cycle</keyword>
<keyword evidence="6" id="KW-1185">Reference proteome</keyword>